<dbReference type="PANTHER" id="PTHR33169:SF14">
    <property type="entry name" value="TRANSCRIPTIONAL REGULATOR RV3488"/>
    <property type="match status" value="1"/>
</dbReference>
<dbReference type="InterPro" id="IPR052509">
    <property type="entry name" value="Metal_resp_DNA-bind_regulator"/>
</dbReference>
<organism evidence="2">
    <name type="scientific">Mycobacterium riyadhense</name>
    <dbReference type="NCBI Taxonomy" id="486698"/>
    <lineage>
        <taxon>Bacteria</taxon>
        <taxon>Bacillati</taxon>
        <taxon>Actinomycetota</taxon>
        <taxon>Actinomycetes</taxon>
        <taxon>Mycobacteriales</taxon>
        <taxon>Mycobacteriaceae</taxon>
        <taxon>Mycobacterium</taxon>
    </lineage>
</organism>
<dbReference type="SUPFAM" id="SSF46785">
    <property type="entry name" value="Winged helix' DNA-binding domain"/>
    <property type="match status" value="1"/>
</dbReference>
<evidence type="ECO:0000259" key="1">
    <source>
        <dbReference type="Pfam" id="PF03551"/>
    </source>
</evidence>
<dbReference type="InterPro" id="IPR036390">
    <property type="entry name" value="WH_DNA-bd_sf"/>
</dbReference>
<feature type="domain" description="Transcription regulator PadR N-terminal" evidence="1">
    <location>
        <begin position="1"/>
        <end position="72"/>
    </location>
</feature>
<protein>
    <submittedName>
        <fullName evidence="2">Lineage-specific thermal regulator protein</fullName>
    </submittedName>
</protein>
<dbReference type="Gene3D" id="1.10.10.10">
    <property type="entry name" value="Winged helix-like DNA-binding domain superfamily/Winged helix DNA-binding domain"/>
    <property type="match status" value="1"/>
</dbReference>
<name>A0A653F693_9MYCO</name>
<dbReference type="PANTHER" id="PTHR33169">
    <property type="entry name" value="PADR-FAMILY TRANSCRIPTIONAL REGULATOR"/>
    <property type="match status" value="1"/>
</dbReference>
<sequence length="110" mass="12114">MLLLLAERPSHGYEIAESLEGLLEEGRVDFGNLYRLLRSLEAEGLVSSSWNDDVAGPLKRTYELTSEGAALLGAWAASLRAAAQRIDAVLQRYNAIATRIEEIQEGEQQP</sequence>
<gene>
    <name evidence="2" type="ORF">BIN_B_05561</name>
</gene>
<accession>A0A653F693</accession>
<dbReference type="InterPro" id="IPR005149">
    <property type="entry name" value="Tscrpt_reg_PadR_N"/>
</dbReference>
<dbReference type="InterPro" id="IPR036388">
    <property type="entry name" value="WH-like_DNA-bd_sf"/>
</dbReference>
<dbReference type="EMBL" id="LR589202">
    <property type="protein sequence ID" value="VTP04492.1"/>
    <property type="molecule type" value="Genomic_DNA"/>
</dbReference>
<reference evidence="2" key="1">
    <citation type="submission" date="2019-05" db="EMBL/GenBank/DDBJ databases">
        <authorList>
            <person name="Naeem R."/>
            <person name="Antony C."/>
            <person name="Guan Q."/>
        </authorList>
    </citation>
    <scope>NUCLEOTIDE SEQUENCE</scope>
    <source>
        <strain evidence="2">2</strain>
    </source>
</reference>
<dbReference type="Pfam" id="PF03551">
    <property type="entry name" value="PadR"/>
    <property type="match status" value="1"/>
</dbReference>
<evidence type="ECO:0000313" key="2">
    <source>
        <dbReference type="EMBL" id="VTP04492.1"/>
    </source>
</evidence>
<dbReference type="AlphaFoldDB" id="A0A653F693"/>
<proteinExistence type="predicted"/>